<dbReference type="AlphaFoldDB" id="A0A098VNI2"/>
<dbReference type="Gene3D" id="1.10.390.10">
    <property type="entry name" value="Neutral Protease Domain 2"/>
    <property type="match status" value="1"/>
</dbReference>
<dbReference type="PRINTS" id="PR00756">
    <property type="entry name" value="ALADIPTASE"/>
</dbReference>
<feature type="domain" description="Peptidase M1 membrane alanine aminopeptidase" evidence="11">
    <location>
        <begin position="232"/>
        <end position="429"/>
    </location>
</feature>
<evidence type="ECO:0000256" key="6">
    <source>
        <dbReference type="ARBA" id="ARBA00022801"/>
    </source>
</evidence>
<dbReference type="InterPro" id="IPR001930">
    <property type="entry name" value="Peptidase_M1"/>
</dbReference>
<reference evidence="13 14" key="1">
    <citation type="submission" date="2014-04" db="EMBL/GenBank/DDBJ databases">
        <title>A new species of microsporidia sheds light on the evolution of extreme parasitism.</title>
        <authorList>
            <person name="Haag K.L."/>
            <person name="James T.Y."/>
            <person name="Larsson R."/>
            <person name="Schaer T.M."/>
            <person name="Refardt D."/>
            <person name="Pombert J.-F."/>
            <person name="Ebert D."/>
        </authorList>
    </citation>
    <scope>NUCLEOTIDE SEQUENCE [LARGE SCALE GENOMIC DNA]</scope>
    <source>
        <strain evidence="13 14">UGP3</strain>
        <tissue evidence="13">Spores</tissue>
    </source>
</reference>
<keyword evidence="3" id="KW-0963">Cytoplasm</keyword>
<dbReference type="FunFam" id="3.30.2010.30:FF:000001">
    <property type="entry name" value="Leukotriene A(4) hydrolase"/>
    <property type="match status" value="1"/>
</dbReference>
<dbReference type="InterPro" id="IPR034015">
    <property type="entry name" value="M1_LTA4H"/>
</dbReference>
<organism evidence="13 14">
    <name type="scientific">Mitosporidium daphniae</name>
    <dbReference type="NCBI Taxonomy" id="1485682"/>
    <lineage>
        <taxon>Eukaryota</taxon>
        <taxon>Fungi</taxon>
        <taxon>Fungi incertae sedis</taxon>
        <taxon>Microsporidia</taxon>
        <taxon>Mitosporidium</taxon>
    </lineage>
</organism>
<keyword evidence="8" id="KW-0482">Metalloprotease</keyword>
<dbReference type="GeneID" id="25260786"/>
<dbReference type="InterPro" id="IPR049980">
    <property type="entry name" value="LTA4H_cat"/>
</dbReference>
<keyword evidence="14" id="KW-1185">Reference proteome</keyword>
<dbReference type="EMBL" id="JMKJ01000586">
    <property type="protein sequence ID" value="KGG50334.1"/>
    <property type="molecule type" value="Genomic_DNA"/>
</dbReference>
<evidence type="ECO:0000256" key="7">
    <source>
        <dbReference type="ARBA" id="ARBA00022833"/>
    </source>
</evidence>
<dbReference type="InterPro" id="IPR027268">
    <property type="entry name" value="Peptidase_M4/M1_CTD_sf"/>
</dbReference>
<dbReference type="GO" id="GO:0006508">
    <property type="term" value="P:proteolysis"/>
    <property type="evidence" value="ECO:0007669"/>
    <property type="project" value="UniProtKB-KW"/>
</dbReference>
<feature type="binding site" evidence="10">
    <location>
        <position position="296"/>
    </location>
    <ligand>
        <name>Zn(2+)</name>
        <dbReference type="ChEBI" id="CHEBI:29105"/>
        <note>catalytic</note>
    </ligand>
</feature>
<dbReference type="GO" id="GO:0008237">
    <property type="term" value="F:metallopeptidase activity"/>
    <property type="evidence" value="ECO:0007669"/>
    <property type="project" value="UniProtKB-KW"/>
</dbReference>
<dbReference type="InterPro" id="IPR045357">
    <property type="entry name" value="Aminopeptidase_N-like_N"/>
</dbReference>
<dbReference type="InterPro" id="IPR042097">
    <property type="entry name" value="Aminopeptidase_N-like_N_sf"/>
</dbReference>
<comment type="subcellular location">
    <subcellularLocation>
        <location evidence="1">Cytoplasm</location>
    </subcellularLocation>
</comment>
<evidence type="ECO:0000256" key="1">
    <source>
        <dbReference type="ARBA" id="ARBA00004496"/>
    </source>
</evidence>
<dbReference type="MEROPS" id="M01.004"/>
<comment type="caution">
    <text evidence="13">The sequence shown here is derived from an EMBL/GenBank/DDBJ whole genome shotgun (WGS) entry which is preliminary data.</text>
</comment>
<dbReference type="RefSeq" id="XP_013236775.1">
    <property type="nucleotide sequence ID" value="XM_013381321.1"/>
</dbReference>
<dbReference type="FunFam" id="1.10.390.10:FF:000003">
    <property type="entry name" value="Leukotriene A(4) hydrolase"/>
    <property type="match status" value="1"/>
</dbReference>
<dbReference type="HOGENOM" id="CLU_014505_1_1_1"/>
<evidence type="ECO:0000256" key="4">
    <source>
        <dbReference type="ARBA" id="ARBA00022670"/>
    </source>
</evidence>
<dbReference type="Proteomes" id="UP000029725">
    <property type="component" value="Unassembled WGS sequence"/>
</dbReference>
<evidence type="ECO:0000313" key="13">
    <source>
        <dbReference type="EMBL" id="KGG50334.1"/>
    </source>
</evidence>
<keyword evidence="4" id="KW-0645">Protease</keyword>
<evidence type="ECO:0000256" key="5">
    <source>
        <dbReference type="ARBA" id="ARBA00022723"/>
    </source>
</evidence>
<dbReference type="Pfam" id="PF17900">
    <property type="entry name" value="Peptidase_M1_N"/>
    <property type="match status" value="1"/>
</dbReference>
<feature type="domain" description="Aminopeptidase N-like N-terminal" evidence="12">
    <location>
        <begin position="58"/>
        <end position="172"/>
    </location>
</feature>
<dbReference type="OrthoDB" id="79562at2759"/>
<keyword evidence="5 10" id="KW-0479">Metal-binding</keyword>
<sequence length="479" mass="54278">MYKLDPTSCILPVEDRPVELRHQHFVITPNFQDQVLACKGIYALSTTASTCGDSCFFSLDVHDLLIDSVVDARNSQKLKYSIKENENASCDMCSQYLQVEIPKLLCAENEFRIEITWKTDARCSAIQWLLPLQTFSKSHPYVYTQLQAIHARSLFPCLDSPSFKCSYSAVIDLTECPGMKAVMSAQRKASPSDRSYLFAFAIGNIDGICIGPRSTVYGEPVQVQIAAKEFSDTETFLQLAEKVAGSPYMWTDYNILVLPPGFPFGGMENPCLTFVTPSLLAGDKSLVDVVIHEICHSWTGNSVTSCSWEHFWLNEGWTMFLERKILSQIYDEKYRHFSALLGLEELAADVEEYRRKCDPSPWTRLVVDLSNGKDPDDAFSRVPYEKGHTLLFYLETIVGQDAFLSYMQKYLKHFATRSISTDEWLQHLISSFPCGTFDTVDWEAWLHGHGMPPKIPNYDTSMRDSVLVLIGKLMLLLSL</sequence>
<proteinExistence type="inferred from homology"/>
<evidence type="ECO:0000259" key="12">
    <source>
        <dbReference type="Pfam" id="PF17900"/>
    </source>
</evidence>
<feature type="active site" description="Proton acceptor" evidence="9">
    <location>
        <position position="293"/>
    </location>
</feature>
<keyword evidence="7 10" id="KW-0862">Zinc</keyword>
<dbReference type="GO" id="GO:0008270">
    <property type="term" value="F:zinc ion binding"/>
    <property type="evidence" value="ECO:0007669"/>
    <property type="project" value="InterPro"/>
</dbReference>
<dbReference type="Gene3D" id="2.60.40.1730">
    <property type="entry name" value="tricorn interacting facor f3 domain"/>
    <property type="match status" value="1"/>
</dbReference>
<dbReference type="Pfam" id="PF01433">
    <property type="entry name" value="Peptidase_M1"/>
    <property type="match status" value="1"/>
</dbReference>
<evidence type="ECO:0000256" key="3">
    <source>
        <dbReference type="ARBA" id="ARBA00022490"/>
    </source>
</evidence>
<gene>
    <name evidence="13" type="ORF">DI09_76p80</name>
</gene>
<dbReference type="SUPFAM" id="SSF55486">
    <property type="entry name" value="Metalloproteases ('zincins'), catalytic domain"/>
    <property type="match status" value="1"/>
</dbReference>
<evidence type="ECO:0000259" key="11">
    <source>
        <dbReference type="Pfam" id="PF01433"/>
    </source>
</evidence>
<evidence type="ECO:0000256" key="9">
    <source>
        <dbReference type="PIRSR" id="PIRSR634015-1"/>
    </source>
</evidence>
<dbReference type="GO" id="GO:0004177">
    <property type="term" value="F:aminopeptidase activity"/>
    <property type="evidence" value="ECO:0007669"/>
    <property type="project" value="TreeGrafter"/>
</dbReference>
<evidence type="ECO:0000313" key="14">
    <source>
        <dbReference type="Proteomes" id="UP000029725"/>
    </source>
</evidence>
<feature type="binding site" evidence="10">
    <location>
        <position position="315"/>
    </location>
    <ligand>
        <name>Zn(2+)</name>
        <dbReference type="ChEBI" id="CHEBI:29105"/>
        <note>catalytic</note>
    </ligand>
</feature>
<comment type="cofactor">
    <cofactor evidence="10">
        <name>Zn(2+)</name>
        <dbReference type="ChEBI" id="CHEBI:29105"/>
    </cofactor>
    <text evidence="10">Binds 1 zinc ion per subunit.</text>
</comment>
<keyword evidence="6" id="KW-0378">Hydrolase</keyword>
<accession>A0A098VNI2</accession>
<dbReference type="CDD" id="cd09599">
    <property type="entry name" value="M1_LTA4H"/>
    <property type="match status" value="1"/>
</dbReference>
<dbReference type="GO" id="GO:0004301">
    <property type="term" value="F:epoxide hydrolase activity"/>
    <property type="evidence" value="ECO:0007669"/>
    <property type="project" value="TreeGrafter"/>
</dbReference>
<dbReference type="PANTHER" id="PTHR45726:SF3">
    <property type="entry name" value="LEUKOTRIENE A-4 HYDROLASE"/>
    <property type="match status" value="1"/>
</dbReference>
<protein>
    <submittedName>
        <fullName evidence="13">Uncharacterized protein</fullName>
    </submittedName>
</protein>
<dbReference type="InterPro" id="IPR014782">
    <property type="entry name" value="Peptidase_M1_dom"/>
</dbReference>
<evidence type="ECO:0000256" key="10">
    <source>
        <dbReference type="PIRSR" id="PIRSR634015-3"/>
    </source>
</evidence>
<evidence type="ECO:0000256" key="8">
    <source>
        <dbReference type="ARBA" id="ARBA00023049"/>
    </source>
</evidence>
<feature type="active site" description="Proton donor" evidence="9">
    <location>
        <position position="384"/>
    </location>
</feature>
<feature type="binding site" evidence="10">
    <location>
        <position position="292"/>
    </location>
    <ligand>
        <name>Zn(2+)</name>
        <dbReference type="ChEBI" id="CHEBI:29105"/>
        <note>catalytic</note>
    </ligand>
</feature>
<dbReference type="GO" id="GO:0005829">
    <property type="term" value="C:cytosol"/>
    <property type="evidence" value="ECO:0007669"/>
    <property type="project" value="TreeGrafter"/>
</dbReference>
<dbReference type="SUPFAM" id="SSF63737">
    <property type="entry name" value="Leukotriene A4 hydrolase N-terminal domain"/>
    <property type="match status" value="1"/>
</dbReference>
<comment type="similarity">
    <text evidence="2">Belongs to the peptidase M1 family.</text>
</comment>
<dbReference type="Gene3D" id="3.30.2010.30">
    <property type="match status" value="1"/>
</dbReference>
<evidence type="ECO:0000256" key="2">
    <source>
        <dbReference type="ARBA" id="ARBA00010136"/>
    </source>
</evidence>
<dbReference type="PANTHER" id="PTHR45726">
    <property type="entry name" value="LEUKOTRIENE A-4 HYDROLASE"/>
    <property type="match status" value="1"/>
</dbReference>
<name>A0A098VNI2_9MICR</name>
<dbReference type="VEuPathDB" id="MicrosporidiaDB:DI09_76p80"/>